<protein>
    <submittedName>
        <fullName evidence="2">Uncharacterized protein</fullName>
    </submittedName>
</protein>
<dbReference type="EMBL" id="JAEKNR010000038">
    <property type="protein sequence ID" value="MBJ7597101.1"/>
    <property type="molecule type" value="Genomic_DNA"/>
</dbReference>
<proteinExistence type="predicted"/>
<name>A0A934JWI3_9BACT</name>
<dbReference type="Proteomes" id="UP000612893">
    <property type="component" value="Unassembled WGS sequence"/>
</dbReference>
<accession>A0A934JWI3</accession>
<comment type="caution">
    <text evidence="2">The sequence shown here is derived from an EMBL/GenBank/DDBJ whole genome shotgun (WGS) entry which is preliminary data.</text>
</comment>
<feature type="compositionally biased region" description="Basic and acidic residues" evidence="1">
    <location>
        <begin position="7"/>
        <end position="20"/>
    </location>
</feature>
<reference evidence="2" key="1">
    <citation type="submission" date="2020-10" db="EMBL/GenBank/DDBJ databases">
        <title>Ca. Dormibacterota MAGs.</title>
        <authorList>
            <person name="Montgomery K."/>
        </authorList>
    </citation>
    <scope>NUCLEOTIDE SEQUENCE [LARGE SCALE GENOMIC DNA]</scope>
    <source>
        <strain evidence="2">SC8812_S17_10</strain>
    </source>
</reference>
<organism evidence="2 3">
    <name type="scientific">Candidatus Nephthysia bennettiae</name>
    <dbReference type="NCBI Taxonomy" id="3127016"/>
    <lineage>
        <taxon>Bacteria</taxon>
        <taxon>Bacillati</taxon>
        <taxon>Candidatus Dormiibacterota</taxon>
        <taxon>Candidatus Dormibacteria</taxon>
        <taxon>Candidatus Dormibacterales</taxon>
        <taxon>Candidatus Dormibacteraceae</taxon>
        <taxon>Candidatus Nephthysia</taxon>
    </lineage>
</organism>
<feature type="region of interest" description="Disordered" evidence="1">
    <location>
        <begin position="1"/>
        <end position="20"/>
    </location>
</feature>
<keyword evidence="3" id="KW-1185">Reference proteome</keyword>
<evidence type="ECO:0000313" key="2">
    <source>
        <dbReference type="EMBL" id="MBJ7597101.1"/>
    </source>
</evidence>
<evidence type="ECO:0000256" key="1">
    <source>
        <dbReference type="SAM" id="MobiDB-lite"/>
    </source>
</evidence>
<sequence>MDEALDDPERKDVEDQRPEGTYHNVLGLTAGGRLLLVVWVDDPRGRYPVHSRQAGRRLARRYYE</sequence>
<dbReference type="AlphaFoldDB" id="A0A934JWI3"/>
<gene>
    <name evidence="2" type="ORF">JF922_03310</name>
</gene>
<evidence type="ECO:0000313" key="3">
    <source>
        <dbReference type="Proteomes" id="UP000612893"/>
    </source>
</evidence>
<dbReference type="RefSeq" id="WP_338199070.1">
    <property type="nucleotide sequence ID" value="NZ_JAEKNR010000038.1"/>
</dbReference>